<gene>
    <name evidence="4" type="ORF">NRIC_09000</name>
</gene>
<keyword evidence="2" id="KW-0812">Transmembrane</keyword>
<sequence>MFYFREPVSAIGLKREQLAQSFCIGAIGGLILLLGVSFYEASHLQKVNPVLGSIGVHSLVLFIIGVVSEEVSFRGYIEPRVSAAFHSEGAGIVITGLMFVLSHYPVKWAVSGFSLWTLEGSYVVVLFLLHLFCSAVYRKTGCLYGAILLHLLYNVGSAVLIL</sequence>
<evidence type="ECO:0000256" key="1">
    <source>
        <dbReference type="ARBA" id="ARBA00009067"/>
    </source>
</evidence>
<comment type="similarity">
    <text evidence="1">Belongs to the UPF0177 family.</text>
</comment>
<keyword evidence="5" id="KW-1185">Reference proteome</keyword>
<dbReference type="GO" id="GO:0004175">
    <property type="term" value="F:endopeptidase activity"/>
    <property type="evidence" value="ECO:0007669"/>
    <property type="project" value="UniProtKB-ARBA"/>
</dbReference>
<reference evidence="5" key="1">
    <citation type="submission" date="2019-02" db="EMBL/GenBank/DDBJ databases">
        <title>Draft genome sequence of Enterococcus sp. Gos25-1.</title>
        <authorList>
            <person name="Tanaka N."/>
            <person name="Shiwa Y."/>
            <person name="Fujita N."/>
        </authorList>
    </citation>
    <scope>NUCLEOTIDE SEQUENCE [LARGE SCALE GENOMIC DNA]</scope>
    <source>
        <strain evidence="5">Gos25-1</strain>
    </source>
</reference>
<dbReference type="GO" id="GO:0080120">
    <property type="term" value="P:CAAX-box protein maturation"/>
    <property type="evidence" value="ECO:0007669"/>
    <property type="project" value="UniProtKB-ARBA"/>
</dbReference>
<dbReference type="AlphaFoldDB" id="A0A4V0WP88"/>
<evidence type="ECO:0000313" key="5">
    <source>
        <dbReference type="Proteomes" id="UP000290567"/>
    </source>
</evidence>
<feature type="transmembrane region" description="Helical" evidence="2">
    <location>
        <begin position="83"/>
        <end position="102"/>
    </location>
</feature>
<dbReference type="InterPro" id="IPR003675">
    <property type="entry name" value="Rce1/LyrA-like_dom"/>
</dbReference>
<evidence type="ECO:0000259" key="3">
    <source>
        <dbReference type="Pfam" id="PF02517"/>
    </source>
</evidence>
<proteinExistence type="inferred from homology"/>
<dbReference type="Pfam" id="PF02517">
    <property type="entry name" value="Rce1-like"/>
    <property type="match status" value="1"/>
</dbReference>
<keyword evidence="2" id="KW-0472">Membrane</keyword>
<keyword evidence="2" id="KW-1133">Transmembrane helix</keyword>
<feature type="transmembrane region" description="Helical" evidence="2">
    <location>
        <begin position="21"/>
        <end position="39"/>
    </location>
</feature>
<evidence type="ECO:0000313" key="4">
    <source>
        <dbReference type="EMBL" id="GCF93009.1"/>
    </source>
</evidence>
<feature type="transmembrane region" description="Helical" evidence="2">
    <location>
        <begin position="108"/>
        <end position="129"/>
    </location>
</feature>
<feature type="transmembrane region" description="Helical" evidence="2">
    <location>
        <begin position="51"/>
        <end position="71"/>
    </location>
</feature>
<dbReference type="Proteomes" id="UP000290567">
    <property type="component" value="Unassembled WGS sequence"/>
</dbReference>
<protein>
    <recommendedName>
        <fullName evidence="3">CAAX prenyl protease 2/Lysostaphin resistance protein A-like domain-containing protein</fullName>
    </recommendedName>
</protein>
<accession>A0A4V0WP88</accession>
<comment type="caution">
    <text evidence="4">The sequence shown here is derived from an EMBL/GenBank/DDBJ whole genome shotgun (WGS) entry which is preliminary data.</text>
</comment>
<dbReference type="EMBL" id="BJCC01000008">
    <property type="protein sequence ID" value="GCF93009.1"/>
    <property type="molecule type" value="Genomic_DNA"/>
</dbReference>
<feature type="transmembrane region" description="Helical" evidence="2">
    <location>
        <begin position="141"/>
        <end position="161"/>
    </location>
</feature>
<organism evidence="4 5">
    <name type="scientific">Enterococcus florum</name>
    <dbReference type="NCBI Taxonomy" id="2480627"/>
    <lineage>
        <taxon>Bacteria</taxon>
        <taxon>Bacillati</taxon>
        <taxon>Bacillota</taxon>
        <taxon>Bacilli</taxon>
        <taxon>Lactobacillales</taxon>
        <taxon>Enterococcaceae</taxon>
        <taxon>Enterococcus</taxon>
    </lineage>
</organism>
<name>A0A4V0WP88_9ENTE</name>
<feature type="domain" description="CAAX prenyl protease 2/Lysostaphin resistance protein A-like" evidence="3">
    <location>
        <begin position="57"/>
        <end position="155"/>
    </location>
</feature>
<evidence type="ECO:0000256" key="2">
    <source>
        <dbReference type="SAM" id="Phobius"/>
    </source>
</evidence>